<evidence type="ECO:0000256" key="1">
    <source>
        <dbReference type="ARBA" id="ARBA00007754"/>
    </source>
</evidence>
<protein>
    <submittedName>
        <fullName evidence="6">Beta-mannosidase</fullName>
    </submittedName>
</protein>
<dbReference type="Pfam" id="PF02156">
    <property type="entry name" value="Glyco_hydro_26"/>
    <property type="match status" value="1"/>
</dbReference>
<evidence type="ECO:0000259" key="5">
    <source>
        <dbReference type="PROSITE" id="PS51764"/>
    </source>
</evidence>
<dbReference type="PROSITE" id="PS51764">
    <property type="entry name" value="GH26"/>
    <property type="match status" value="1"/>
</dbReference>
<dbReference type="PANTHER" id="PTHR40079:SF4">
    <property type="entry name" value="GH26 DOMAIN-CONTAINING PROTEIN-RELATED"/>
    <property type="match status" value="1"/>
</dbReference>
<dbReference type="SUPFAM" id="SSF51445">
    <property type="entry name" value="(Trans)glycosidases"/>
    <property type="match status" value="1"/>
</dbReference>
<dbReference type="InterPro" id="IPR017853">
    <property type="entry name" value="GH"/>
</dbReference>
<dbReference type="AlphaFoldDB" id="A0A5C4N093"/>
<dbReference type="InterPro" id="IPR022790">
    <property type="entry name" value="GH26_dom"/>
</dbReference>
<evidence type="ECO:0000256" key="3">
    <source>
        <dbReference type="ARBA" id="ARBA00023295"/>
    </source>
</evidence>
<evidence type="ECO:0000313" key="6">
    <source>
        <dbReference type="EMBL" id="TNC49631.1"/>
    </source>
</evidence>
<accession>A0A5C4N093</accession>
<dbReference type="PANTHER" id="PTHR40079">
    <property type="entry name" value="MANNAN ENDO-1,4-BETA-MANNOSIDASE E-RELATED"/>
    <property type="match status" value="1"/>
</dbReference>
<dbReference type="GO" id="GO:0006080">
    <property type="term" value="P:substituted mannan metabolic process"/>
    <property type="evidence" value="ECO:0007669"/>
    <property type="project" value="InterPro"/>
</dbReference>
<keyword evidence="2 4" id="KW-0378">Hydrolase</keyword>
<keyword evidence="3 4" id="KW-0326">Glycosidase</keyword>
<name>A0A5C4N093_9RHOB</name>
<feature type="active site" description="Nucleophile" evidence="4">
    <location>
        <position position="224"/>
    </location>
</feature>
<feature type="domain" description="GH26" evidence="5">
    <location>
        <begin position="1"/>
        <end position="280"/>
    </location>
</feature>
<dbReference type="GO" id="GO:0016985">
    <property type="term" value="F:mannan endo-1,4-beta-mannosidase activity"/>
    <property type="evidence" value="ECO:0007669"/>
    <property type="project" value="InterPro"/>
</dbReference>
<keyword evidence="7" id="KW-1185">Reference proteome</keyword>
<dbReference type="OrthoDB" id="9816550at2"/>
<organism evidence="6 7">
    <name type="scientific">Rubellimicrobium rubrum</name>
    <dbReference type="NCBI Taxonomy" id="2585369"/>
    <lineage>
        <taxon>Bacteria</taxon>
        <taxon>Pseudomonadati</taxon>
        <taxon>Pseudomonadota</taxon>
        <taxon>Alphaproteobacteria</taxon>
        <taxon>Rhodobacterales</taxon>
        <taxon>Roseobacteraceae</taxon>
        <taxon>Rubellimicrobium</taxon>
    </lineage>
</organism>
<sequence length="318" mass="35796">MLASLSAQPVSAAPPGAVPFGAYDPSGTFENDAEVSIEHVFLPWEDVSLSSLISADQYALERNRALLITVEPWTWTQDERNTPQALRDAILSGRYDSNMREICEVADTLQSPVSIRWGHEMEDDDGQFIWAGWAPQDYIAAYRRMVEVCRAAAPRTRFVWSPLGHVNLTEYYPGADVVDIVGLSIFGFQTFEHDILGRELRYEDLLRERYARVAPFRKPVIVAELGYTGNADYVQAWEDAVRVPHPEMAYLVGVVYFNQQEVYPWPNGYGYPDWRVTERVTASPTESKVNASKSSEAHCTARLSILISYLTGICTSAQ</sequence>
<reference evidence="6 7" key="1">
    <citation type="submission" date="2019-06" db="EMBL/GenBank/DDBJ databases">
        <title>YIM 131921 draft genome.</title>
        <authorList>
            <person name="Jiang L."/>
        </authorList>
    </citation>
    <scope>NUCLEOTIDE SEQUENCE [LARGE SCALE GENOMIC DNA]</scope>
    <source>
        <strain evidence="6 7">YIM 131921</strain>
    </source>
</reference>
<dbReference type="EMBL" id="VDFU01000010">
    <property type="protein sequence ID" value="TNC49631.1"/>
    <property type="molecule type" value="Genomic_DNA"/>
</dbReference>
<gene>
    <name evidence="6" type="ORF">FHG66_10385</name>
</gene>
<feature type="active site" description="Proton donor" evidence="4">
    <location>
        <position position="120"/>
    </location>
</feature>
<comment type="similarity">
    <text evidence="1 4">Belongs to the glycosyl hydrolase 26 family.</text>
</comment>
<evidence type="ECO:0000256" key="4">
    <source>
        <dbReference type="PROSITE-ProRule" id="PRU01100"/>
    </source>
</evidence>
<dbReference type="Gene3D" id="3.20.20.80">
    <property type="entry name" value="Glycosidases"/>
    <property type="match status" value="1"/>
</dbReference>
<evidence type="ECO:0000256" key="2">
    <source>
        <dbReference type="ARBA" id="ARBA00022801"/>
    </source>
</evidence>
<evidence type="ECO:0000313" key="7">
    <source>
        <dbReference type="Proteomes" id="UP000305887"/>
    </source>
</evidence>
<dbReference type="InterPro" id="IPR000805">
    <property type="entry name" value="Glyco_hydro_26"/>
</dbReference>
<dbReference type="Proteomes" id="UP000305887">
    <property type="component" value="Unassembled WGS sequence"/>
</dbReference>
<proteinExistence type="inferred from homology"/>
<comment type="caution">
    <text evidence="6">The sequence shown here is derived from an EMBL/GenBank/DDBJ whole genome shotgun (WGS) entry which is preliminary data.</text>
</comment>